<dbReference type="InterPro" id="IPR005941">
    <property type="entry name" value="DapE_proteobac"/>
</dbReference>
<dbReference type="EMBL" id="CP104562">
    <property type="protein sequence ID" value="UXH80256.1"/>
    <property type="molecule type" value="Genomic_DNA"/>
</dbReference>
<dbReference type="GO" id="GO:0009014">
    <property type="term" value="F:succinyl-diaminopimelate desuccinylase activity"/>
    <property type="evidence" value="ECO:0007669"/>
    <property type="project" value="UniProtKB-EC"/>
</dbReference>
<dbReference type="NCBIfam" id="TIGR01246">
    <property type="entry name" value="dapE_proteo"/>
    <property type="match status" value="1"/>
</dbReference>
<feature type="active site" description="Proton acceptor" evidence="15">
    <location>
        <position position="181"/>
    </location>
</feature>
<feature type="binding site" evidence="15">
    <location>
        <position position="396"/>
    </location>
    <ligand>
        <name>Zn(2+)</name>
        <dbReference type="ChEBI" id="CHEBI:29105"/>
        <label>2</label>
    </ligand>
</feature>
<comment type="cofactor">
    <cofactor evidence="15">
        <name>Zn(2+)</name>
        <dbReference type="ChEBI" id="CHEBI:29105"/>
    </cofactor>
    <cofactor evidence="15">
        <name>Co(2+)</name>
        <dbReference type="ChEBI" id="CHEBI:48828"/>
    </cofactor>
    <text evidence="15">Binds 2 Zn(2+) or Co(2+) ions per subunit.</text>
</comment>
<dbReference type="HAMAP" id="MF_01690">
    <property type="entry name" value="DapE"/>
    <property type="match status" value="1"/>
</dbReference>
<dbReference type="InterPro" id="IPR036264">
    <property type="entry name" value="Bact_exopeptidase_dim_dom"/>
</dbReference>
<dbReference type="InterPro" id="IPR002933">
    <property type="entry name" value="Peptidase_M20"/>
</dbReference>
<dbReference type="RefSeq" id="WP_261760074.1">
    <property type="nucleotide sequence ID" value="NZ_CP104562.2"/>
</dbReference>
<name>A0ABY6B8J7_9BURK</name>
<evidence type="ECO:0000313" key="19">
    <source>
        <dbReference type="Proteomes" id="UP001064933"/>
    </source>
</evidence>
<evidence type="ECO:0000256" key="13">
    <source>
        <dbReference type="ARBA" id="ARBA00031891"/>
    </source>
</evidence>
<keyword evidence="10 15" id="KW-0220">Diaminopimelate biosynthesis</keyword>
<organism evidence="18 19">
    <name type="scientific">Roseateles amylovorans</name>
    <dbReference type="NCBI Taxonomy" id="2978473"/>
    <lineage>
        <taxon>Bacteria</taxon>
        <taxon>Pseudomonadati</taxon>
        <taxon>Pseudomonadota</taxon>
        <taxon>Betaproteobacteria</taxon>
        <taxon>Burkholderiales</taxon>
        <taxon>Sphaerotilaceae</taxon>
        <taxon>Roseateles</taxon>
    </lineage>
</organism>
<feature type="binding site" evidence="15">
    <location>
        <position position="147"/>
    </location>
    <ligand>
        <name>Zn(2+)</name>
        <dbReference type="ChEBI" id="CHEBI:29105"/>
        <label>1</label>
    </ligand>
</feature>
<evidence type="ECO:0000256" key="4">
    <source>
        <dbReference type="ARBA" id="ARBA00011921"/>
    </source>
</evidence>
<dbReference type="NCBIfam" id="NF009557">
    <property type="entry name" value="PRK13009.1"/>
    <property type="match status" value="1"/>
</dbReference>
<evidence type="ECO:0000259" key="17">
    <source>
        <dbReference type="Pfam" id="PF07687"/>
    </source>
</evidence>
<proteinExistence type="inferred from homology"/>
<comment type="function">
    <text evidence="15">Catalyzes the hydrolysis of N-succinyl-L,L-diaminopimelic acid (SDAP), forming succinate and LL-2,6-diaminopimelate (DAP), an intermediate involved in the bacterial biosynthesis of lysine and meso-diaminopimelic acid, an essential component of bacterial cell walls.</text>
</comment>
<comment type="similarity">
    <text evidence="2 15">Belongs to the peptidase M20A family. DapE subfamily.</text>
</comment>
<evidence type="ECO:0000256" key="8">
    <source>
        <dbReference type="ARBA" id="ARBA00022801"/>
    </source>
</evidence>
<dbReference type="Gene3D" id="1.10.150.900">
    <property type="match status" value="1"/>
</dbReference>
<feature type="compositionally biased region" description="Low complexity" evidence="16">
    <location>
        <begin position="9"/>
        <end position="23"/>
    </location>
</feature>
<evidence type="ECO:0000256" key="9">
    <source>
        <dbReference type="ARBA" id="ARBA00022833"/>
    </source>
</evidence>
<dbReference type="PANTHER" id="PTHR43808">
    <property type="entry name" value="ACETYLORNITHINE DEACETYLASE"/>
    <property type="match status" value="1"/>
</dbReference>
<evidence type="ECO:0000313" key="18">
    <source>
        <dbReference type="EMBL" id="UXH80256.1"/>
    </source>
</evidence>
<feature type="binding site" evidence="15">
    <location>
        <position position="182"/>
    </location>
    <ligand>
        <name>Zn(2+)</name>
        <dbReference type="ChEBI" id="CHEBI:29105"/>
        <label>2</label>
    </ligand>
</feature>
<dbReference type="InterPro" id="IPR011650">
    <property type="entry name" value="Peptidase_M20_dimer"/>
</dbReference>
<protein>
    <recommendedName>
        <fullName evidence="5 15">Succinyl-diaminopimelate desuccinylase</fullName>
        <shortName evidence="15">SDAP desuccinylase</shortName>
        <ecNumber evidence="4 15">3.5.1.18</ecNumber>
    </recommendedName>
    <alternativeName>
        <fullName evidence="13 15">N-succinyl-LL-2,6-diaminoheptanedioate amidohydrolase</fullName>
    </alternativeName>
</protein>
<keyword evidence="6 15" id="KW-0028">Amino-acid biosynthesis</keyword>
<evidence type="ECO:0000256" key="14">
    <source>
        <dbReference type="ARBA" id="ARBA00051301"/>
    </source>
</evidence>
<evidence type="ECO:0000256" key="1">
    <source>
        <dbReference type="ARBA" id="ARBA00005130"/>
    </source>
</evidence>
<keyword evidence="9 15" id="KW-0862">Zinc</keyword>
<sequence>MSAPPPSPISSTPSTSRSPSAALSTPIASISRLRGQAGDDVEDRTLSLLEQLISRASVTPDDAGCLTLIGDRLAALGFVLERMDSGPESARVHNLWAIRRGQSSAARCLVFAGHTDVVPTGDLARWASDPFVPTVRDGRLYGRGAADMKTSLAAMVVAVEDFVAAHPSHAGQVAFLLTSDEEGPARDGTVVCVERLRQRGERLDYCIVGEPTSVERLGDTVKNGRRGSLSGRLRVIGVQGHVAYPHLARNPVHQAAPALAELATMVWDAGNAYFPPTTFQISNVQAGTGAGNVIPGEMTVDFNFRFSTESTPDQLRQRVHALLDAHGLDYALDWTLSGEPFLTPVGELSAALSAAIAEETGVQTELSTTGGTSDGRFIAKICPQVVEFGPLNASIHKIDEYVPLDQIAPLTRIYRRTLENLLL</sequence>
<comment type="subunit">
    <text evidence="3 15">Homodimer.</text>
</comment>
<accession>A0ABY6B8J7</accession>
<comment type="catalytic activity">
    <reaction evidence="14 15">
        <text>N-succinyl-(2S,6S)-2,6-diaminopimelate + H2O = (2S,6S)-2,6-diaminopimelate + succinate</text>
        <dbReference type="Rhea" id="RHEA:22608"/>
        <dbReference type="ChEBI" id="CHEBI:15377"/>
        <dbReference type="ChEBI" id="CHEBI:30031"/>
        <dbReference type="ChEBI" id="CHEBI:57609"/>
        <dbReference type="ChEBI" id="CHEBI:58087"/>
        <dbReference type="EC" id="3.5.1.18"/>
    </reaction>
</comment>
<dbReference type="CDD" id="cd03891">
    <property type="entry name" value="M20_DapE_proteobac"/>
    <property type="match status" value="1"/>
</dbReference>
<evidence type="ECO:0000256" key="10">
    <source>
        <dbReference type="ARBA" id="ARBA00022915"/>
    </source>
</evidence>
<gene>
    <name evidence="15 18" type="primary">dapE</name>
    <name evidence="18" type="ORF">N4261_10435</name>
</gene>
<evidence type="ECO:0000256" key="7">
    <source>
        <dbReference type="ARBA" id="ARBA00022723"/>
    </source>
</evidence>
<dbReference type="Pfam" id="PF01546">
    <property type="entry name" value="Peptidase_M20"/>
    <property type="match status" value="1"/>
</dbReference>
<dbReference type="Gene3D" id="3.40.630.10">
    <property type="entry name" value="Zn peptidases"/>
    <property type="match status" value="1"/>
</dbReference>
<evidence type="ECO:0000256" key="16">
    <source>
        <dbReference type="SAM" id="MobiDB-lite"/>
    </source>
</evidence>
<feature type="binding site" evidence="15">
    <location>
        <position position="210"/>
    </location>
    <ligand>
        <name>Zn(2+)</name>
        <dbReference type="ChEBI" id="CHEBI:29105"/>
        <label>1</label>
    </ligand>
</feature>
<keyword evidence="8 15" id="KW-0378">Hydrolase</keyword>
<evidence type="ECO:0000256" key="5">
    <source>
        <dbReference type="ARBA" id="ARBA00022391"/>
    </source>
</evidence>
<dbReference type="EC" id="3.5.1.18" evidence="4 15"/>
<keyword evidence="12 15" id="KW-0170">Cobalt</keyword>
<feature type="region of interest" description="Disordered" evidence="16">
    <location>
        <begin position="1"/>
        <end position="23"/>
    </location>
</feature>
<dbReference type="Gene3D" id="3.30.70.360">
    <property type="match status" value="1"/>
</dbReference>
<evidence type="ECO:0000256" key="15">
    <source>
        <dbReference type="HAMAP-Rule" id="MF_01690"/>
    </source>
</evidence>
<feature type="binding site" evidence="15">
    <location>
        <position position="114"/>
    </location>
    <ligand>
        <name>Zn(2+)</name>
        <dbReference type="ChEBI" id="CHEBI:29105"/>
        <label>1</label>
    </ligand>
</feature>
<comment type="pathway">
    <text evidence="1 15">Amino-acid biosynthesis; L-lysine biosynthesis via DAP pathway; LL-2,6-diaminopimelate from (S)-tetrahydrodipicolinate (succinylase route): step 3/3.</text>
</comment>
<dbReference type="SUPFAM" id="SSF53187">
    <property type="entry name" value="Zn-dependent exopeptidases"/>
    <property type="match status" value="1"/>
</dbReference>
<evidence type="ECO:0000256" key="2">
    <source>
        <dbReference type="ARBA" id="ARBA00006746"/>
    </source>
</evidence>
<keyword evidence="19" id="KW-1185">Reference proteome</keyword>
<evidence type="ECO:0000256" key="3">
    <source>
        <dbReference type="ARBA" id="ARBA00011738"/>
    </source>
</evidence>
<evidence type="ECO:0000256" key="12">
    <source>
        <dbReference type="ARBA" id="ARBA00023285"/>
    </source>
</evidence>
<feature type="domain" description="Peptidase M20 dimerisation" evidence="17">
    <location>
        <begin position="223"/>
        <end position="330"/>
    </location>
</feature>
<evidence type="ECO:0000256" key="6">
    <source>
        <dbReference type="ARBA" id="ARBA00022605"/>
    </source>
</evidence>
<feature type="binding site" evidence="15">
    <location>
        <position position="147"/>
    </location>
    <ligand>
        <name>Zn(2+)</name>
        <dbReference type="ChEBI" id="CHEBI:29105"/>
        <label>2</label>
    </ligand>
</feature>
<dbReference type="PANTHER" id="PTHR43808:SF31">
    <property type="entry name" value="N-ACETYL-L-CITRULLINE DEACETYLASE"/>
    <property type="match status" value="1"/>
</dbReference>
<dbReference type="Pfam" id="PF07687">
    <property type="entry name" value="M20_dimer"/>
    <property type="match status" value="1"/>
</dbReference>
<reference evidence="18" key="1">
    <citation type="submission" date="2022-10" db="EMBL/GenBank/DDBJ databases">
        <title>Characterization and whole genome sequencing of a new Roseateles species, isolated from fresh water.</title>
        <authorList>
            <person name="Guliayeva D.Y."/>
            <person name="Akhremchuk A.E."/>
            <person name="Sikolenko M.A."/>
            <person name="Valentovich L.N."/>
            <person name="Sidarenka A.V."/>
        </authorList>
    </citation>
    <scope>NUCLEOTIDE SEQUENCE</scope>
    <source>
        <strain evidence="18">BIM B-1768</strain>
    </source>
</reference>
<dbReference type="Proteomes" id="UP001064933">
    <property type="component" value="Chromosome"/>
</dbReference>
<keyword evidence="7 15" id="KW-0479">Metal-binding</keyword>
<feature type="active site" evidence="15">
    <location>
        <position position="116"/>
    </location>
</feature>
<dbReference type="SUPFAM" id="SSF55031">
    <property type="entry name" value="Bacterial exopeptidase dimerisation domain"/>
    <property type="match status" value="1"/>
</dbReference>
<dbReference type="InterPro" id="IPR050072">
    <property type="entry name" value="Peptidase_M20A"/>
</dbReference>
<evidence type="ECO:0000256" key="11">
    <source>
        <dbReference type="ARBA" id="ARBA00023154"/>
    </source>
</evidence>
<keyword evidence="11 15" id="KW-0457">Lysine biosynthesis</keyword>